<gene>
    <name evidence="1" type="ORF">PCAMFM013_S018g000101</name>
</gene>
<organism evidence="1 2">
    <name type="scientific">Penicillium camemberti (strain FM 013)</name>
    <dbReference type="NCBI Taxonomy" id="1429867"/>
    <lineage>
        <taxon>Eukaryota</taxon>
        <taxon>Fungi</taxon>
        <taxon>Dikarya</taxon>
        <taxon>Ascomycota</taxon>
        <taxon>Pezizomycotina</taxon>
        <taxon>Eurotiomycetes</taxon>
        <taxon>Eurotiomycetidae</taxon>
        <taxon>Eurotiales</taxon>
        <taxon>Aspergillaceae</taxon>
        <taxon>Penicillium</taxon>
    </lineage>
</organism>
<evidence type="ECO:0000313" key="2">
    <source>
        <dbReference type="Proteomes" id="UP000053732"/>
    </source>
</evidence>
<keyword evidence="2" id="KW-1185">Reference proteome</keyword>
<evidence type="ECO:0000313" key="1">
    <source>
        <dbReference type="EMBL" id="CRL26408.1"/>
    </source>
</evidence>
<proteinExistence type="predicted"/>
<dbReference type="Proteomes" id="UP000053732">
    <property type="component" value="Unassembled WGS sequence"/>
</dbReference>
<dbReference type="EMBL" id="HG793151">
    <property type="protein sequence ID" value="CRL26408.1"/>
    <property type="molecule type" value="Genomic_DNA"/>
</dbReference>
<sequence>MTFLAKKYSICGRIYPDHSCCWPVRHHRHHHHPVAQSTQVERRH</sequence>
<accession>A0A0G4PJT1</accession>
<dbReference type="AlphaFoldDB" id="A0A0G4PJT1"/>
<reference evidence="1 2" key="1">
    <citation type="journal article" date="2014" name="Nat. Commun.">
        <title>Multiple recent horizontal transfers of a large genomic region in cheese making fungi.</title>
        <authorList>
            <person name="Cheeseman K."/>
            <person name="Ropars J."/>
            <person name="Renault P."/>
            <person name="Dupont J."/>
            <person name="Gouzy J."/>
            <person name="Branca A."/>
            <person name="Abraham A.L."/>
            <person name="Ceppi M."/>
            <person name="Conseiller E."/>
            <person name="Debuchy R."/>
            <person name="Malagnac F."/>
            <person name="Goarin A."/>
            <person name="Silar P."/>
            <person name="Lacoste S."/>
            <person name="Sallet E."/>
            <person name="Bensimon A."/>
            <person name="Giraud T."/>
            <person name="Brygoo Y."/>
        </authorList>
    </citation>
    <scope>NUCLEOTIDE SEQUENCE [LARGE SCALE GENOMIC DNA]</scope>
    <source>
        <strain evidence="2">FM 013</strain>
    </source>
</reference>
<protein>
    <submittedName>
        <fullName evidence="1">Str. FM013</fullName>
    </submittedName>
</protein>
<name>A0A0G4PJT1_PENC3</name>